<evidence type="ECO:0000313" key="2">
    <source>
        <dbReference type="EMBL" id="QJA66096.1"/>
    </source>
</evidence>
<protein>
    <submittedName>
        <fullName evidence="1">Uncharacterized protein</fullName>
    </submittedName>
</protein>
<evidence type="ECO:0000313" key="1">
    <source>
        <dbReference type="EMBL" id="QJA45699.1"/>
    </source>
</evidence>
<proteinExistence type="predicted"/>
<organism evidence="1">
    <name type="scientific">viral metagenome</name>
    <dbReference type="NCBI Taxonomy" id="1070528"/>
    <lineage>
        <taxon>unclassified sequences</taxon>
        <taxon>metagenomes</taxon>
        <taxon>organismal metagenomes</taxon>
    </lineage>
</organism>
<dbReference type="EMBL" id="MT143995">
    <property type="protein sequence ID" value="QJA45699.1"/>
    <property type="molecule type" value="Genomic_DNA"/>
</dbReference>
<dbReference type="EMBL" id="MT145196">
    <property type="protein sequence ID" value="QJI05223.1"/>
    <property type="molecule type" value="Genomic_DNA"/>
</dbReference>
<name>A0A6H1ZE08_9ZZZZ</name>
<gene>
    <name evidence="4" type="ORF">MM415A00138_0036</name>
    <name evidence="2" type="ORF">MM415B00361_0016</name>
    <name evidence="1" type="ORF">TM448A00273_0025</name>
    <name evidence="3" type="ORF">TM448B00155_0033</name>
</gene>
<evidence type="ECO:0000313" key="3">
    <source>
        <dbReference type="EMBL" id="QJH93917.1"/>
    </source>
</evidence>
<accession>A0A6H1ZE08</accession>
<reference evidence="1" key="1">
    <citation type="submission" date="2020-03" db="EMBL/GenBank/DDBJ databases">
        <title>The deep terrestrial virosphere.</title>
        <authorList>
            <person name="Holmfeldt K."/>
            <person name="Nilsson E."/>
            <person name="Simone D."/>
            <person name="Lopez-Fernandez M."/>
            <person name="Wu X."/>
            <person name="de Brujin I."/>
            <person name="Lundin D."/>
            <person name="Andersson A."/>
            <person name="Bertilsson S."/>
            <person name="Dopson M."/>
        </authorList>
    </citation>
    <scope>NUCLEOTIDE SEQUENCE</scope>
    <source>
        <strain evidence="4">MM415A00138</strain>
        <strain evidence="2">MM415B00361</strain>
        <strain evidence="1">TM448A00273</strain>
        <strain evidence="3">TM448B00155</strain>
    </source>
</reference>
<sequence length="81" mass="8879">MENMKPTIDGRILRAAMEAKGYAVSHVVFEFARRGYKISDQTLYGWFRNAQEPGAALILVFAEIVDADPKTFLAGGKSGGK</sequence>
<evidence type="ECO:0000313" key="4">
    <source>
        <dbReference type="EMBL" id="QJI05223.1"/>
    </source>
</evidence>
<dbReference type="EMBL" id="MT141549">
    <property type="protein sequence ID" value="QJA66096.1"/>
    <property type="molecule type" value="Genomic_DNA"/>
</dbReference>
<dbReference type="AlphaFoldDB" id="A0A6H1ZE08"/>
<dbReference type="EMBL" id="MT144593">
    <property type="protein sequence ID" value="QJH93917.1"/>
    <property type="molecule type" value="Genomic_DNA"/>
</dbReference>